<dbReference type="Pfam" id="PF00593">
    <property type="entry name" value="TonB_dep_Rec_b-barrel"/>
    <property type="match status" value="1"/>
</dbReference>
<organism evidence="14 15">
    <name type="scientific">Neisseria meningitidis serogroup A / serotype 4A (strain DSM 15465 / Z2491)</name>
    <dbReference type="NCBI Taxonomy" id="122587"/>
    <lineage>
        <taxon>Bacteria</taxon>
        <taxon>Pseudomonadati</taxon>
        <taxon>Pseudomonadota</taxon>
        <taxon>Betaproteobacteria</taxon>
        <taxon>Neisseriales</taxon>
        <taxon>Neisseriaceae</taxon>
        <taxon>Neisseria</taxon>
    </lineage>
</organism>
<keyword evidence="6 11" id="KW-0798">TonB box</keyword>
<evidence type="ECO:0000256" key="7">
    <source>
        <dbReference type="ARBA" id="ARBA00023136"/>
    </source>
</evidence>
<evidence type="ECO:0000259" key="12">
    <source>
        <dbReference type="Pfam" id="PF00593"/>
    </source>
</evidence>
<comment type="similarity">
    <text evidence="2 10 11">Belongs to the TonB-dependent receptor family.</text>
</comment>
<sequence length="764" mass="85525">MRREAKMAQTTLKPIVLSILLINTPLLSQAHGTEQSVGLETVSVVGKSRPRATSGLLHTSTASDKIISGDTLRQKAVNLGDALDGVPGIHASQYGGGASAPVIRGQTGRRIKVLNHHGETGDMADFSPDHAIMVDSALSQQVEILRGPVTLLYSSGNVAGLVDVADGKIPEKMPENGVSGELGLRLSSGNLEKLTSGGINIGLGKNFVLHTEGLYRKSGDYAVPRYRNLKRLPDSHADSQTGSIGLSWVGEKGFIGAAYSDRRDQYGLPAHSHEYDDCHADIIWQKSLINKRYLQLYPHLLTEEDIDYDNPGLSCGFHDDDDAHAHAHNGKPWIDLRNKRYELRAEWKQPFPGFEALRVHLNRNDYRHDEKAGDAVENFFNNQTQNARIELRHQPIGRLKGSWGVQYLGQKSSALSATSEAVKQPMLLDNKVQHYSFFGVEQANWDNFTLEGGVRVEKQKASIRYDKALIDRENYYNHPLPDLGAHRQTARSFALSGNWYFTPQHKLSLTASHQERLPSTQELYAHGKHVATNTFEVGNKHLNKERSNNIELALGYEGDRWQYNLALYRNRFGNYIYAQTLNDGRGPKSIEDDSEMKLVRYNQSGADFYGAEGEIYFKPTPRYRIGVSGDYVRGRLKNLPSLPGREDAYGNRPLIAQADQNAPRVPAARLGVHLKASLTDRIDANLDYYRVFAQNKLARYETRTPGHHMLNLGANYRRNTRYGEWNWYVKADNLLNQSVYAHSSFLSDTPQMGRSFTGGVNVKF</sequence>
<keyword evidence="4 10" id="KW-1134">Transmembrane beta strand</keyword>
<dbReference type="GO" id="GO:0015344">
    <property type="term" value="F:siderophore uptake transmembrane transporter activity"/>
    <property type="evidence" value="ECO:0007669"/>
    <property type="project" value="TreeGrafter"/>
</dbReference>
<dbReference type="AlphaFoldDB" id="A0A0U1RIK5"/>
<keyword evidence="7 10" id="KW-0472">Membrane</keyword>
<evidence type="ECO:0000256" key="5">
    <source>
        <dbReference type="ARBA" id="ARBA00022692"/>
    </source>
</evidence>
<name>A0A0U1RIK5_NEIMA</name>
<dbReference type="InterPro" id="IPR000531">
    <property type="entry name" value="Beta-barrel_TonB"/>
</dbReference>
<evidence type="ECO:0000256" key="6">
    <source>
        <dbReference type="ARBA" id="ARBA00023077"/>
    </source>
</evidence>
<keyword evidence="5 10" id="KW-0812">Transmembrane</keyword>
<evidence type="ECO:0000256" key="11">
    <source>
        <dbReference type="RuleBase" id="RU003357"/>
    </source>
</evidence>
<evidence type="ECO:0000256" key="9">
    <source>
        <dbReference type="ARBA" id="ARBA00023237"/>
    </source>
</evidence>
<evidence type="ECO:0000259" key="13">
    <source>
        <dbReference type="Pfam" id="PF07715"/>
    </source>
</evidence>
<accession>A0A0U1RIK5</accession>
<dbReference type="InterPro" id="IPR039426">
    <property type="entry name" value="TonB-dep_rcpt-like"/>
</dbReference>
<evidence type="ECO:0000313" key="14">
    <source>
        <dbReference type="EMBL" id="CAM08367.1"/>
    </source>
</evidence>
<dbReference type="Proteomes" id="UP000000626">
    <property type="component" value="Chromosome"/>
</dbReference>
<gene>
    <name evidence="14" type="ordered locus">NMA1161</name>
</gene>
<dbReference type="GO" id="GO:0044718">
    <property type="term" value="P:siderophore transmembrane transport"/>
    <property type="evidence" value="ECO:0007669"/>
    <property type="project" value="TreeGrafter"/>
</dbReference>
<dbReference type="GO" id="GO:0009279">
    <property type="term" value="C:cell outer membrane"/>
    <property type="evidence" value="ECO:0007669"/>
    <property type="project" value="UniProtKB-SubCell"/>
</dbReference>
<keyword evidence="8 14" id="KW-0675">Receptor</keyword>
<evidence type="ECO:0000256" key="3">
    <source>
        <dbReference type="ARBA" id="ARBA00022448"/>
    </source>
</evidence>
<proteinExistence type="inferred from homology"/>
<dbReference type="InterPro" id="IPR036942">
    <property type="entry name" value="Beta-barrel_TonB_sf"/>
</dbReference>
<dbReference type="Pfam" id="PF07715">
    <property type="entry name" value="Plug"/>
    <property type="match status" value="1"/>
</dbReference>
<keyword evidence="3 10" id="KW-0813">Transport</keyword>
<comment type="subcellular location">
    <subcellularLocation>
        <location evidence="1 10">Cell outer membrane</location>
        <topology evidence="1 10">Multi-pass membrane protein</topology>
    </subcellularLocation>
</comment>
<evidence type="ECO:0000256" key="10">
    <source>
        <dbReference type="PROSITE-ProRule" id="PRU01360"/>
    </source>
</evidence>
<evidence type="ECO:0000256" key="4">
    <source>
        <dbReference type="ARBA" id="ARBA00022452"/>
    </source>
</evidence>
<dbReference type="Gene3D" id="2.170.130.10">
    <property type="entry name" value="TonB-dependent receptor, plug domain"/>
    <property type="match status" value="1"/>
</dbReference>
<dbReference type="PANTHER" id="PTHR30069">
    <property type="entry name" value="TONB-DEPENDENT OUTER MEMBRANE RECEPTOR"/>
    <property type="match status" value="1"/>
</dbReference>
<dbReference type="EMBL" id="AL157959">
    <property type="protein sequence ID" value="CAM08367.1"/>
    <property type="molecule type" value="Genomic_DNA"/>
</dbReference>
<evidence type="ECO:0000256" key="1">
    <source>
        <dbReference type="ARBA" id="ARBA00004571"/>
    </source>
</evidence>
<dbReference type="InterPro" id="IPR012910">
    <property type="entry name" value="Plug_dom"/>
</dbReference>
<dbReference type="InterPro" id="IPR037066">
    <property type="entry name" value="Plug_dom_sf"/>
</dbReference>
<reference evidence="14 15" key="1">
    <citation type="journal article" date="2000" name="Nature">
        <title>Complete DNA sequence of a serogroup A strain of Neisseria meningitidis Z2491.</title>
        <authorList>
            <person name="Parkhill J."/>
            <person name="Achtman M."/>
            <person name="James K.D."/>
            <person name="Bentley S.D."/>
            <person name="Churcher C."/>
            <person name="Klee S.R."/>
            <person name="Morelli G."/>
            <person name="Basham D."/>
            <person name="Brown D."/>
            <person name="Chillingworth T."/>
            <person name="Davies R.M."/>
            <person name="Davis P."/>
            <person name="Devlin K."/>
            <person name="Feltwell T."/>
            <person name="Hamlin N."/>
            <person name="Holroyd S."/>
            <person name="Jagels K."/>
            <person name="Leather S."/>
            <person name="Moule S."/>
            <person name="Mungall K."/>
            <person name="Quail M.A."/>
            <person name="Rajandream M.A."/>
            <person name="Rutherford K.M."/>
            <person name="Simmonds M."/>
            <person name="Skelton J."/>
            <person name="Whitehead S."/>
            <person name="Spratt B.G."/>
            <person name="Barrell B.G."/>
        </authorList>
    </citation>
    <scope>NUCLEOTIDE SEQUENCE [LARGE SCALE GENOMIC DNA]</scope>
    <source>
        <strain evidence="15">DSM 15465 / Z2491</strain>
    </source>
</reference>
<dbReference type="SUPFAM" id="SSF56935">
    <property type="entry name" value="Porins"/>
    <property type="match status" value="1"/>
</dbReference>
<evidence type="ECO:0000256" key="8">
    <source>
        <dbReference type="ARBA" id="ARBA00023170"/>
    </source>
</evidence>
<protein>
    <submittedName>
        <fullName evidence="14">Outer-membrane receptor protein</fullName>
    </submittedName>
</protein>
<dbReference type="KEGG" id="nma:NMA1161"/>
<dbReference type="Gene3D" id="2.40.170.20">
    <property type="entry name" value="TonB-dependent receptor, beta-barrel domain"/>
    <property type="match status" value="1"/>
</dbReference>
<dbReference type="HOGENOM" id="CLU_008287_10_1_4"/>
<dbReference type="PROSITE" id="PS52016">
    <property type="entry name" value="TONB_DEPENDENT_REC_3"/>
    <property type="match status" value="1"/>
</dbReference>
<feature type="domain" description="TonB-dependent receptor plug" evidence="13">
    <location>
        <begin position="60"/>
        <end position="160"/>
    </location>
</feature>
<keyword evidence="9 10" id="KW-0998">Cell outer membrane</keyword>
<feature type="domain" description="TonB-dependent receptor-like beta-barrel" evidence="12">
    <location>
        <begin position="329"/>
        <end position="734"/>
    </location>
</feature>
<dbReference type="PANTHER" id="PTHR30069:SF40">
    <property type="entry name" value="TONB-DEPENDENT RECEPTOR NMB0964-RELATED"/>
    <property type="match status" value="1"/>
</dbReference>
<dbReference type="EnsemblBacteria" id="CAM08367">
    <property type="protein sequence ID" value="CAM08367"/>
    <property type="gene ID" value="NMA1161"/>
</dbReference>
<evidence type="ECO:0000256" key="2">
    <source>
        <dbReference type="ARBA" id="ARBA00009810"/>
    </source>
</evidence>
<evidence type="ECO:0000313" key="15">
    <source>
        <dbReference type="Proteomes" id="UP000000626"/>
    </source>
</evidence>